<evidence type="ECO:0000313" key="2">
    <source>
        <dbReference type="Proteomes" id="UP000054217"/>
    </source>
</evidence>
<name>A0A0C3PCE9_PISTI</name>
<dbReference type="HOGENOM" id="CLU_1907534_0_0_1"/>
<gene>
    <name evidence="1" type="ORF">M404DRAFT_525799</name>
</gene>
<keyword evidence="2" id="KW-1185">Reference proteome</keyword>
<dbReference type="InParanoid" id="A0A0C3PCE9"/>
<sequence>MISVKSSIPPLFLNRPSRSFTSVSRYARRSECSGGVSFNAACQRVITSLKSASTPSVWNRPCRTSARQMRAEQSFCCVNGAPSNADRLRMTLHKANQSSSLPISFRSPCIISYATSGRPSNSVLHIDTPILSA</sequence>
<dbReference type="AlphaFoldDB" id="A0A0C3PCE9"/>
<proteinExistence type="predicted"/>
<organism evidence="1 2">
    <name type="scientific">Pisolithus tinctorius Marx 270</name>
    <dbReference type="NCBI Taxonomy" id="870435"/>
    <lineage>
        <taxon>Eukaryota</taxon>
        <taxon>Fungi</taxon>
        <taxon>Dikarya</taxon>
        <taxon>Basidiomycota</taxon>
        <taxon>Agaricomycotina</taxon>
        <taxon>Agaricomycetes</taxon>
        <taxon>Agaricomycetidae</taxon>
        <taxon>Boletales</taxon>
        <taxon>Sclerodermatineae</taxon>
        <taxon>Pisolithaceae</taxon>
        <taxon>Pisolithus</taxon>
    </lineage>
</organism>
<reference evidence="1 2" key="1">
    <citation type="submission" date="2014-04" db="EMBL/GenBank/DDBJ databases">
        <authorList>
            <consortium name="DOE Joint Genome Institute"/>
            <person name="Kuo A."/>
            <person name="Kohler A."/>
            <person name="Costa M.D."/>
            <person name="Nagy L.G."/>
            <person name="Floudas D."/>
            <person name="Copeland A."/>
            <person name="Barry K.W."/>
            <person name="Cichocki N."/>
            <person name="Veneault-Fourrey C."/>
            <person name="LaButti K."/>
            <person name="Lindquist E.A."/>
            <person name="Lipzen A."/>
            <person name="Lundell T."/>
            <person name="Morin E."/>
            <person name="Murat C."/>
            <person name="Sun H."/>
            <person name="Tunlid A."/>
            <person name="Henrissat B."/>
            <person name="Grigoriev I.V."/>
            <person name="Hibbett D.S."/>
            <person name="Martin F."/>
            <person name="Nordberg H.P."/>
            <person name="Cantor M.N."/>
            <person name="Hua S.X."/>
        </authorList>
    </citation>
    <scope>NUCLEOTIDE SEQUENCE [LARGE SCALE GENOMIC DNA]</scope>
    <source>
        <strain evidence="1 2">Marx 270</strain>
    </source>
</reference>
<dbReference type="Proteomes" id="UP000054217">
    <property type="component" value="Unassembled WGS sequence"/>
</dbReference>
<accession>A0A0C3PCE9</accession>
<evidence type="ECO:0000313" key="1">
    <source>
        <dbReference type="EMBL" id="KIO05374.1"/>
    </source>
</evidence>
<reference evidence="2" key="2">
    <citation type="submission" date="2015-01" db="EMBL/GenBank/DDBJ databases">
        <title>Evolutionary Origins and Diversification of the Mycorrhizal Mutualists.</title>
        <authorList>
            <consortium name="DOE Joint Genome Institute"/>
            <consortium name="Mycorrhizal Genomics Consortium"/>
            <person name="Kohler A."/>
            <person name="Kuo A."/>
            <person name="Nagy L.G."/>
            <person name="Floudas D."/>
            <person name="Copeland A."/>
            <person name="Barry K.W."/>
            <person name="Cichocki N."/>
            <person name="Veneault-Fourrey C."/>
            <person name="LaButti K."/>
            <person name="Lindquist E.A."/>
            <person name="Lipzen A."/>
            <person name="Lundell T."/>
            <person name="Morin E."/>
            <person name="Murat C."/>
            <person name="Riley R."/>
            <person name="Ohm R."/>
            <person name="Sun H."/>
            <person name="Tunlid A."/>
            <person name="Henrissat B."/>
            <person name="Grigoriev I.V."/>
            <person name="Hibbett D.S."/>
            <person name="Martin F."/>
        </authorList>
    </citation>
    <scope>NUCLEOTIDE SEQUENCE [LARGE SCALE GENOMIC DNA]</scope>
    <source>
        <strain evidence="2">Marx 270</strain>
    </source>
</reference>
<dbReference type="EMBL" id="KN831967">
    <property type="protein sequence ID" value="KIO05374.1"/>
    <property type="molecule type" value="Genomic_DNA"/>
</dbReference>
<protein>
    <submittedName>
        <fullName evidence="1">Uncharacterized protein</fullName>
    </submittedName>
</protein>